<keyword evidence="5" id="KW-1185">Reference proteome</keyword>
<name>A0ABV4KE01_9FLAO</name>
<dbReference type="SUPFAM" id="SSF55874">
    <property type="entry name" value="ATPase domain of HSP90 chaperone/DNA topoisomerase II/histidine kinase"/>
    <property type="match status" value="1"/>
</dbReference>
<feature type="domain" description="Signal transduction histidine kinase internal region" evidence="3">
    <location>
        <begin position="800"/>
        <end position="880"/>
    </location>
</feature>
<dbReference type="GO" id="GO:0016301">
    <property type="term" value="F:kinase activity"/>
    <property type="evidence" value="ECO:0007669"/>
    <property type="project" value="UniProtKB-KW"/>
</dbReference>
<evidence type="ECO:0000256" key="2">
    <source>
        <dbReference type="SAM" id="SignalP"/>
    </source>
</evidence>
<dbReference type="Proteomes" id="UP001568894">
    <property type="component" value="Unassembled WGS sequence"/>
</dbReference>
<dbReference type="InterPro" id="IPR050640">
    <property type="entry name" value="Bact_2-comp_sensor_kinase"/>
</dbReference>
<dbReference type="InterPro" id="IPR010559">
    <property type="entry name" value="Sig_transdc_His_kin_internal"/>
</dbReference>
<proteinExistence type="predicted"/>
<keyword evidence="2" id="KW-0732">Signal</keyword>
<comment type="caution">
    <text evidence="4">The sequence shown here is derived from an EMBL/GenBank/DDBJ whole genome shotgun (WGS) entry which is preliminary data.</text>
</comment>
<sequence length="997" mass="113609">MRLVNNYILLLVLLTAAFSNAQYRPTKNYSTADGLANNAVRSLFLDKNQELWIGTENGISKFENGHFSSLVLPKIITNNSCWDIAQDTQGNMWFATYGGGVFKYDGKKYSLFDTRKGLPDNRAHKLLSYNDKMYVGTELGVAIIDIKKNKLIVPKGIMPHFGVFIVTDFMLYKDEVYFSTSNEGIFKIVVKDDIPYIEQTLAVEHAFSLGQFGSQLFVGNKASLNQFEIENVLANKTETKSFGSTTVWDYATDKQGILYAAAWGVFDQSGGLYTIANNGMTLISKEYGIDSPNILNVVYNSKNDFLYVGSKDRGIYEVQLGRTIDYNPFGNKKVIDFEIFDTHKVIVHEDGLSFLDGSNVISKTITNEAFKKYEVGYITNSKNKVPTHKEGYFELDYKIPAAQIEYYGLIKHQQSLWLTSNIGIYEISLKGDVINYIPLHSYKIGFTNNNKFIETIPYAGVRIYDDVYNLKAKHYSEFDKNTPLNVVGILNNRDKTYFISLFQGLYTYINNKCQSLLSANIWKEDKLKFITKNQDGNLIIASELSGITIVDDSRSFKILQKIPKSKLLGNTINFLESYKNYILIGTDLGINIYHDGNLQLFDKDQGLKDAEINSAKLSGNTLWLGTKKGFYTVNLDKLIAEKNTVSSIGIKDIKINSVPISRKHFKWMSYTETALLCDYSQNTIAIDFVPKGHSYSNKLKFRYRLKDGNQWSPYSDKPFVYLSYLPADAYKLEIEVTDMHSGKVKTFSILDINIKHPFWETTWFMALIAFITIIIIVLITANIKKQAKQKAANEREISKAKLEALLSQMNPHFTFNALTSIQSFVFNKDVINSSIYISEVANLMRQTLDNSSKQTISIENEIHYLQTYILIENKRFNNRIVHKITIDADLNQEQVSIPTMLLQPFIENIFKHAFDDKHINPEFAISFKKLNQEYLQISITDNGYGKKEMTSNHISKGLSIATERLQIMQPNNLNPIELKFSETGTTVVITLFLDKEN</sequence>
<dbReference type="PANTHER" id="PTHR34220:SF7">
    <property type="entry name" value="SENSOR HISTIDINE KINASE YPDA"/>
    <property type="match status" value="1"/>
</dbReference>
<dbReference type="InterPro" id="IPR011110">
    <property type="entry name" value="Reg_prop"/>
</dbReference>
<reference evidence="4 5" key="1">
    <citation type="submission" date="2023-05" db="EMBL/GenBank/DDBJ databases">
        <title>Adaptations of aquatic viruses from atmosphere-close ecosystems of the Central Arctic Ocean.</title>
        <authorList>
            <person name="Rahlff J."/>
            <person name="Holmfeldt K."/>
        </authorList>
    </citation>
    <scope>NUCLEOTIDE SEQUENCE [LARGE SCALE GENOMIC DNA]</scope>
    <source>
        <strain evidence="4 5">Arc14</strain>
    </source>
</reference>
<dbReference type="Gene3D" id="3.30.565.10">
    <property type="entry name" value="Histidine kinase-like ATPase, C-terminal domain"/>
    <property type="match status" value="1"/>
</dbReference>
<accession>A0ABV4KE01</accession>
<keyword evidence="1" id="KW-0472">Membrane</keyword>
<keyword evidence="1" id="KW-0812">Transmembrane</keyword>
<feature type="signal peptide" evidence="2">
    <location>
        <begin position="1"/>
        <end position="21"/>
    </location>
</feature>
<dbReference type="Gene3D" id="2.130.10.10">
    <property type="entry name" value="YVTN repeat-like/Quinoprotein amine dehydrogenase"/>
    <property type="match status" value="2"/>
</dbReference>
<gene>
    <name evidence="4" type="ORF">QO192_05145</name>
</gene>
<dbReference type="Gene3D" id="2.60.40.10">
    <property type="entry name" value="Immunoglobulins"/>
    <property type="match status" value="1"/>
</dbReference>
<dbReference type="Pfam" id="PF07494">
    <property type="entry name" value="Reg_prop"/>
    <property type="match status" value="2"/>
</dbReference>
<dbReference type="InterPro" id="IPR036890">
    <property type="entry name" value="HATPase_C_sf"/>
</dbReference>
<dbReference type="SUPFAM" id="SSF50998">
    <property type="entry name" value="Quinoprotein alcohol dehydrogenase-like"/>
    <property type="match status" value="1"/>
</dbReference>
<dbReference type="PANTHER" id="PTHR34220">
    <property type="entry name" value="SENSOR HISTIDINE KINASE YPDA"/>
    <property type="match status" value="1"/>
</dbReference>
<protein>
    <submittedName>
        <fullName evidence="4">Histidine kinase</fullName>
    </submittedName>
</protein>
<dbReference type="SUPFAM" id="SSF63829">
    <property type="entry name" value="Calcium-dependent phosphotriesterase"/>
    <property type="match status" value="1"/>
</dbReference>
<dbReference type="InterPro" id="IPR011047">
    <property type="entry name" value="Quinoprotein_ADH-like_sf"/>
</dbReference>
<dbReference type="InterPro" id="IPR013783">
    <property type="entry name" value="Ig-like_fold"/>
</dbReference>
<evidence type="ECO:0000259" key="3">
    <source>
        <dbReference type="Pfam" id="PF06580"/>
    </source>
</evidence>
<evidence type="ECO:0000313" key="4">
    <source>
        <dbReference type="EMBL" id="MEZ7514668.1"/>
    </source>
</evidence>
<keyword evidence="4" id="KW-0418">Kinase</keyword>
<feature type="transmembrane region" description="Helical" evidence="1">
    <location>
        <begin position="763"/>
        <end position="783"/>
    </location>
</feature>
<dbReference type="RefSeq" id="WP_371568665.1">
    <property type="nucleotide sequence ID" value="NZ_JASMRN010000003.1"/>
</dbReference>
<dbReference type="InterPro" id="IPR015943">
    <property type="entry name" value="WD40/YVTN_repeat-like_dom_sf"/>
</dbReference>
<evidence type="ECO:0000256" key="1">
    <source>
        <dbReference type="SAM" id="Phobius"/>
    </source>
</evidence>
<evidence type="ECO:0000313" key="5">
    <source>
        <dbReference type="Proteomes" id="UP001568894"/>
    </source>
</evidence>
<feature type="chain" id="PRO_5045768610" evidence="2">
    <location>
        <begin position="22"/>
        <end position="997"/>
    </location>
</feature>
<keyword evidence="4" id="KW-0808">Transferase</keyword>
<organism evidence="4 5">
    <name type="scientific">Flavobacterium frigidarium</name>
    <dbReference type="NCBI Taxonomy" id="99286"/>
    <lineage>
        <taxon>Bacteria</taxon>
        <taxon>Pseudomonadati</taxon>
        <taxon>Bacteroidota</taxon>
        <taxon>Flavobacteriia</taxon>
        <taxon>Flavobacteriales</taxon>
        <taxon>Flavobacteriaceae</taxon>
        <taxon>Flavobacterium</taxon>
    </lineage>
</organism>
<dbReference type="Pfam" id="PF06580">
    <property type="entry name" value="His_kinase"/>
    <property type="match status" value="1"/>
</dbReference>
<dbReference type="EMBL" id="JASMRN010000003">
    <property type="protein sequence ID" value="MEZ7514668.1"/>
    <property type="molecule type" value="Genomic_DNA"/>
</dbReference>
<keyword evidence="1" id="KW-1133">Transmembrane helix</keyword>